<dbReference type="RefSeq" id="WP_328775341.1">
    <property type="nucleotide sequence ID" value="NZ_CP108057.1"/>
</dbReference>
<keyword evidence="2" id="KW-1185">Reference proteome</keyword>
<name>A0ABZ1RG10_9ACTN</name>
<accession>A0ABZ1RG10</accession>
<organism evidence="1 2">
    <name type="scientific">Streptomyces goshikiensis</name>
    <dbReference type="NCBI Taxonomy" id="1942"/>
    <lineage>
        <taxon>Bacteria</taxon>
        <taxon>Bacillati</taxon>
        <taxon>Actinomycetota</taxon>
        <taxon>Actinomycetes</taxon>
        <taxon>Kitasatosporales</taxon>
        <taxon>Streptomycetaceae</taxon>
        <taxon>Streptomyces</taxon>
    </lineage>
</organism>
<dbReference type="Proteomes" id="UP001432075">
    <property type="component" value="Chromosome"/>
</dbReference>
<proteinExistence type="predicted"/>
<protein>
    <submittedName>
        <fullName evidence="1">Uncharacterized protein</fullName>
    </submittedName>
</protein>
<dbReference type="EMBL" id="CP108057">
    <property type="protein sequence ID" value="WUO45256.1"/>
    <property type="molecule type" value="Genomic_DNA"/>
</dbReference>
<sequence length="48" mass="4917">MCRRAVAGSGTATRILLQLAAGSPELRDLAEYGLRSDACVALSAPVKG</sequence>
<evidence type="ECO:0000313" key="2">
    <source>
        <dbReference type="Proteomes" id="UP001432075"/>
    </source>
</evidence>
<gene>
    <name evidence="1" type="ORF">OHU17_05145</name>
</gene>
<evidence type="ECO:0000313" key="1">
    <source>
        <dbReference type="EMBL" id="WUO45256.1"/>
    </source>
</evidence>
<reference evidence="1" key="1">
    <citation type="submission" date="2022-10" db="EMBL/GenBank/DDBJ databases">
        <title>The complete genomes of actinobacterial strains from the NBC collection.</title>
        <authorList>
            <person name="Joergensen T.S."/>
            <person name="Alvarez Arevalo M."/>
            <person name="Sterndorff E.B."/>
            <person name="Faurdal D."/>
            <person name="Vuksanovic O."/>
            <person name="Mourched A.-S."/>
            <person name="Charusanti P."/>
            <person name="Shaw S."/>
            <person name="Blin K."/>
            <person name="Weber T."/>
        </authorList>
    </citation>
    <scope>NUCLEOTIDE SEQUENCE</scope>
    <source>
        <strain evidence="1">NBC_00283</strain>
    </source>
</reference>